<comment type="similarity">
    <text evidence="3">Belongs to the WD repeat ASA1 family.</text>
</comment>
<reference evidence="7 8" key="1">
    <citation type="journal article" date="2018" name="Mol. Biol. Evol.">
        <title>Broad Genomic Sampling Reveals a Smut Pathogenic Ancestry of the Fungal Clade Ustilaginomycotina.</title>
        <authorList>
            <person name="Kijpornyongpan T."/>
            <person name="Mondo S.J."/>
            <person name="Barry K."/>
            <person name="Sandor L."/>
            <person name="Lee J."/>
            <person name="Lipzen A."/>
            <person name="Pangilinan J."/>
            <person name="LaButti K."/>
            <person name="Hainaut M."/>
            <person name="Henrissat B."/>
            <person name="Grigoriev I.V."/>
            <person name="Spatafora J.W."/>
            <person name="Aime M.C."/>
        </authorList>
    </citation>
    <scope>NUCLEOTIDE SEQUENCE [LARGE SCALE GENOMIC DNA]</scope>
    <source>
        <strain evidence="7 8">MCA 3645</strain>
    </source>
</reference>
<dbReference type="Gene3D" id="2.130.10.10">
    <property type="entry name" value="YVTN repeat-like/Quinoprotein amine dehydrogenase"/>
    <property type="match status" value="2"/>
</dbReference>
<dbReference type="InterPro" id="IPR036322">
    <property type="entry name" value="WD40_repeat_dom_sf"/>
</dbReference>
<keyword evidence="1 5" id="KW-0853">WD repeat</keyword>
<feature type="compositionally biased region" description="Polar residues" evidence="6">
    <location>
        <begin position="309"/>
        <end position="324"/>
    </location>
</feature>
<keyword evidence="8" id="KW-1185">Reference proteome</keyword>
<feature type="region of interest" description="Disordered" evidence="6">
    <location>
        <begin position="296"/>
        <end position="325"/>
    </location>
</feature>
<dbReference type="PANTHER" id="PTHR19854:SF1">
    <property type="entry name" value="GUANINE NUCLEOTIDE-BINDING PROTEIN SUBUNIT BETA-LIKE PROTEIN 1"/>
    <property type="match status" value="1"/>
</dbReference>
<evidence type="ECO:0000256" key="3">
    <source>
        <dbReference type="ARBA" id="ARBA00037931"/>
    </source>
</evidence>
<accession>A0A317XQW5</accession>
<dbReference type="FunCoup" id="A0A317XQW5">
    <property type="interactions" value="142"/>
</dbReference>
<evidence type="ECO:0000313" key="8">
    <source>
        <dbReference type="Proteomes" id="UP000246740"/>
    </source>
</evidence>
<proteinExistence type="inferred from homology"/>
<dbReference type="PROSITE" id="PS00678">
    <property type="entry name" value="WD_REPEATS_1"/>
    <property type="match status" value="1"/>
</dbReference>
<dbReference type="PROSITE" id="PS50082">
    <property type="entry name" value="WD_REPEATS_2"/>
    <property type="match status" value="1"/>
</dbReference>
<dbReference type="AlphaFoldDB" id="A0A317XQW5"/>
<dbReference type="InterPro" id="IPR015943">
    <property type="entry name" value="WD40/YVTN_repeat-like_dom_sf"/>
</dbReference>
<evidence type="ECO:0000256" key="2">
    <source>
        <dbReference type="ARBA" id="ARBA00022737"/>
    </source>
</evidence>
<dbReference type="SUPFAM" id="SSF50978">
    <property type="entry name" value="WD40 repeat-like"/>
    <property type="match status" value="1"/>
</dbReference>
<gene>
    <name evidence="7" type="ORF">BCV70DRAFT_189254</name>
</gene>
<dbReference type="OrthoDB" id="7668193at2759"/>
<sequence>MKPFWVLRHHASASVRCLHYDHGMLAVGDEQGQVSLVDLKTLRPRFSWKAHTDGLLTVIVLSSSRVLTHGRDNNLHVWTLPDLSDVDGTQDGQQAEPAPSLVKTIGVNALNFASCSYRDGLIAVPNALDAAYIDILDLDSGIRTHEAISRPDIVRSSGQRLPIAMSLHLLQQSVLAGYEDGWVRRWSLDGQLLWESRCHSESVMSTAICSTFGVSVGADDRIAKFDIKTGKTTIKETTAAGKATVAIAPNGQTCCVGGWDGSIRVYACEDLREIGRLEYHRNTVDALQFCPPVSLEGHSTDSDSDDSSNGHTGPPNRTRQTPSRLTLAAGGRDGKISLWNFY</sequence>
<keyword evidence="2" id="KW-0677">Repeat</keyword>
<organism evidence="7 8">
    <name type="scientific">Testicularia cyperi</name>
    <dbReference type="NCBI Taxonomy" id="1882483"/>
    <lineage>
        <taxon>Eukaryota</taxon>
        <taxon>Fungi</taxon>
        <taxon>Dikarya</taxon>
        <taxon>Basidiomycota</taxon>
        <taxon>Ustilaginomycotina</taxon>
        <taxon>Ustilaginomycetes</taxon>
        <taxon>Ustilaginales</taxon>
        <taxon>Anthracoideaceae</taxon>
        <taxon>Testicularia</taxon>
    </lineage>
</organism>
<protein>
    <recommendedName>
        <fullName evidence="4">ASTRA-associated protein 1</fullName>
    </recommendedName>
</protein>
<evidence type="ECO:0000313" key="7">
    <source>
        <dbReference type="EMBL" id="PWZ00685.1"/>
    </source>
</evidence>
<dbReference type="InterPro" id="IPR019775">
    <property type="entry name" value="WD40_repeat_CS"/>
</dbReference>
<dbReference type="EMBL" id="KZ819192">
    <property type="protein sequence ID" value="PWZ00685.1"/>
    <property type="molecule type" value="Genomic_DNA"/>
</dbReference>
<dbReference type="SMART" id="SM00320">
    <property type="entry name" value="WD40"/>
    <property type="match status" value="5"/>
</dbReference>
<dbReference type="InterPro" id="IPR001680">
    <property type="entry name" value="WD40_rpt"/>
</dbReference>
<dbReference type="PANTHER" id="PTHR19854">
    <property type="entry name" value="TRANSDUCIN BETA-LIKE 3"/>
    <property type="match status" value="1"/>
</dbReference>
<evidence type="ECO:0000256" key="4">
    <source>
        <dbReference type="ARBA" id="ARBA00040563"/>
    </source>
</evidence>
<dbReference type="InParanoid" id="A0A317XQW5"/>
<evidence type="ECO:0000256" key="5">
    <source>
        <dbReference type="PROSITE-ProRule" id="PRU00221"/>
    </source>
</evidence>
<dbReference type="Proteomes" id="UP000246740">
    <property type="component" value="Unassembled WGS sequence"/>
</dbReference>
<evidence type="ECO:0000256" key="1">
    <source>
        <dbReference type="ARBA" id="ARBA00022574"/>
    </source>
</evidence>
<dbReference type="STRING" id="1882483.A0A317XQW5"/>
<name>A0A317XQW5_9BASI</name>
<dbReference type="Pfam" id="PF00400">
    <property type="entry name" value="WD40"/>
    <property type="match status" value="2"/>
</dbReference>
<feature type="repeat" description="WD" evidence="5">
    <location>
        <begin position="308"/>
        <end position="342"/>
    </location>
</feature>
<dbReference type="PROSITE" id="PS50294">
    <property type="entry name" value="WD_REPEATS_REGION"/>
    <property type="match status" value="1"/>
</dbReference>
<evidence type="ECO:0000256" key="6">
    <source>
        <dbReference type="SAM" id="MobiDB-lite"/>
    </source>
</evidence>